<feature type="compositionally biased region" description="Low complexity" evidence="11">
    <location>
        <begin position="811"/>
        <end position="901"/>
    </location>
</feature>
<feature type="chain" id="PRO_5007840839" description="chitinase" evidence="12">
    <location>
        <begin position="23"/>
        <end position="1980"/>
    </location>
</feature>
<dbReference type="EMBL" id="JYNV01000290">
    <property type="protein sequence ID" value="KZM19641.1"/>
    <property type="molecule type" value="Genomic_DNA"/>
</dbReference>
<dbReference type="Gene3D" id="3.20.20.80">
    <property type="entry name" value="Glycosidases"/>
    <property type="match status" value="1"/>
</dbReference>
<feature type="compositionally biased region" description="Basic and acidic residues" evidence="11">
    <location>
        <begin position="1229"/>
        <end position="1244"/>
    </location>
</feature>
<reference evidence="14 15" key="1">
    <citation type="journal article" date="2016" name="Sci. Rep.">
        <title>Draft genome sequencing and secretome analysis of fungal phytopathogen Ascochyta rabiei provides insight into the necrotrophic effector repertoire.</title>
        <authorList>
            <person name="Verma S."/>
            <person name="Gazara R.K."/>
            <person name="Nizam S."/>
            <person name="Parween S."/>
            <person name="Chattopadhyay D."/>
            <person name="Verma P.K."/>
        </authorList>
    </citation>
    <scope>NUCLEOTIDE SEQUENCE [LARGE SCALE GENOMIC DNA]</scope>
    <source>
        <strain evidence="14 15">ArDII</strain>
    </source>
</reference>
<feature type="compositionally biased region" description="Polar residues" evidence="11">
    <location>
        <begin position="1843"/>
        <end position="1859"/>
    </location>
</feature>
<feature type="compositionally biased region" description="Low complexity" evidence="11">
    <location>
        <begin position="736"/>
        <end position="745"/>
    </location>
</feature>
<evidence type="ECO:0000256" key="12">
    <source>
        <dbReference type="SAM" id="SignalP"/>
    </source>
</evidence>
<feature type="region of interest" description="Disordered" evidence="11">
    <location>
        <begin position="736"/>
        <end position="799"/>
    </location>
</feature>
<proteinExistence type="inferred from homology"/>
<feature type="compositionally biased region" description="Polar residues" evidence="11">
    <location>
        <begin position="902"/>
        <end position="936"/>
    </location>
</feature>
<evidence type="ECO:0000256" key="6">
    <source>
        <dbReference type="ARBA" id="ARBA00023277"/>
    </source>
</evidence>
<feature type="signal peptide" evidence="12">
    <location>
        <begin position="1"/>
        <end position="22"/>
    </location>
</feature>
<feature type="compositionally biased region" description="Pro residues" evidence="11">
    <location>
        <begin position="1529"/>
        <end position="1538"/>
    </location>
</feature>
<feature type="compositionally biased region" description="Basic and acidic residues" evidence="11">
    <location>
        <begin position="1871"/>
        <end position="1884"/>
    </location>
</feature>
<dbReference type="PROSITE" id="PS51910">
    <property type="entry name" value="GH18_2"/>
    <property type="match status" value="1"/>
</dbReference>
<feature type="region of interest" description="Disordered" evidence="11">
    <location>
        <begin position="1132"/>
        <end position="1152"/>
    </location>
</feature>
<feature type="compositionally biased region" description="Low complexity" evidence="11">
    <location>
        <begin position="1482"/>
        <end position="1497"/>
    </location>
</feature>
<evidence type="ECO:0000313" key="14">
    <source>
        <dbReference type="EMBL" id="KZM19641.1"/>
    </source>
</evidence>
<dbReference type="Proteomes" id="UP000076837">
    <property type="component" value="Unassembled WGS sequence"/>
</dbReference>
<dbReference type="PANTHER" id="PTHR45708:SF49">
    <property type="entry name" value="ENDOCHITINASE"/>
    <property type="match status" value="1"/>
</dbReference>
<dbReference type="EC" id="3.2.1.14" evidence="2"/>
<feature type="compositionally biased region" description="Polar residues" evidence="11">
    <location>
        <begin position="1542"/>
        <end position="1551"/>
    </location>
</feature>
<feature type="domain" description="GH18" evidence="13">
    <location>
        <begin position="24"/>
        <end position="335"/>
    </location>
</feature>
<evidence type="ECO:0000313" key="15">
    <source>
        <dbReference type="Proteomes" id="UP000076837"/>
    </source>
</evidence>
<comment type="caution">
    <text evidence="14">The sequence shown here is derived from an EMBL/GenBank/DDBJ whole genome shotgun (WGS) entry which is preliminary data.</text>
</comment>
<feature type="compositionally biased region" description="Low complexity" evidence="11">
    <location>
        <begin position="1779"/>
        <end position="1794"/>
    </location>
</feature>
<dbReference type="GO" id="GO:0000272">
    <property type="term" value="P:polysaccharide catabolic process"/>
    <property type="evidence" value="ECO:0007669"/>
    <property type="project" value="UniProtKB-KW"/>
</dbReference>
<feature type="compositionally biased region" description="Polar residues" evidence="11">
    <location>
        <begin position="1813"/>
        <end position="1824"/>
    </location>
</feature>
<evidence type="ECO:0000259" key="13">
    <source>
        <dbReference type="PROSITE" id="PS51910"/>
    </source>
</evidence>
<dbReference type="GO" id="GO:0006032">
    <property type="term" value="P:chitin catabolic process"/>
    <property type="evidence" value="ECO:0007669"/>
    <property type="project" value="UniProtKB-KW"/>
</dbReference>
<dbReference type="GO" id="GO:0008061">
    <property type="term" value="F:chitin binding"/>
    <property type="evidence" value="ECO:0007669"/>
    <property type="project" value="UniProtKB-KW"/>
</dbReference>
<dbReference type="InterPro" id="IPR050542">
    <property type="entry name" value="Glycosyl_Hydrlase18_Chitinase"/>
</dbReference>
<evidence type="ECO:0000256" key="2">
    <source>
        <dbReference type="ARBA" id="ARBA00012729"/>
    </source>
</evidence>
<sequence>MPSTIFTIATVVAGLLASTASAKGNVAIYWGQGANQKELSVVCSDPSVDIVNIGFVNGFPKSRNEYPATNFGNACGPGYFTNPDGTESRFLSNCPIITRGIKVCKSNGKKVLLSLGGGYPPDYYLDNVDAYKWFAETLVGSFGPYNPSASWPRPFGDAAVDGFDLDIESTSGQGNYQWQLYGDFVNYLKKQSPGMLISAAPQCIVPDSHLDDAIYRAPFDYIFTQFYNTDQCSAKLGYQQLGQASTGFTYNAWADRLQKRSKNPNIKLYIGLSAGLNGANPNHYLKPEEANALITAYQNKPLFGGVMLWEATVSQNNTVYGQSYSNWIKYSLDGTFKDKYKPVVSSTIRSSSTLVSSTRTSTVISKTSTPVSSKTSSAVTSKSSSAVVSKSSSIAPSTKSSSVVVSSTVKPSSTPAASSSYPASSSVASSSSYHASSSAVVSSSSIYVSASSSALPSSAVSSSVAFSSVASSSAASSSVASSSVASSSVASSSVASSSVASSSVASSSAASSSVAVSSSSIYVSASSSAASSSAASSSAASSSVASSSVASSSATVSSSSLYVPASSSASSSSIYVSSSSVSVHVSSSSVEYSASSSSVASSETSSIQYSGYFSATLPTVTPSASSASVSPSIVYPEDVSSTAVHSSYSADVISSASSEYEASSTLAVSSSASDYYSSSSSATPVVSSSVSEYYSSSLSSTPAASESTPVASASESASDYSAYPVSSSTADYEVSSSSLPADASSTPCTTSTELYPESSKTPEASSSASEYASYSTSSIASATESSKTPEASSSASEYVSYSTSSKVYEASSVASATESTKTPEASASASSEYSTGYSASSTTPAEASSTPCTTSTELYPESSKTPEASSSASEYISYSESSKTPEASSSASEYISYSESSTVPEVSSKASSEYSVQYPTETPVDSTKTPEASSKASEYPSEYSTAYPVVSSSSVASTKTPEASKASEYEIHSTATPTVTKPAESTTTVVTTTYVDTCSTGLTTKTTPEADYPKDWTTSVYVSKTLTVTITKPIHPATDVPGYPTPTVVAEQPTAPKPSTPAAEYPVDKAEVPSYETPAKSSSAGAYEGTKPSPKPSVPSYPEDATITLSRYVTLTKHQGYPVGISNGTVPSGTGAVKPSATGTGKPVQPSGYATPEFEGAASKLNVGLAGVVGVVGVAFFVLFALTSAGPPELAPANLLPSHHPRPNETTTPHHRHEPYRTSLQLRQQHPDDSHPAHRDHERPSSSSGSAAHSLRRTPNFDQHERARSVDPAQQQQRLVRFSDGPRPRPRPAAQSRDPALFDPHPALRISRRTASAIRFVLEEALRAPYAFTPDTVEENAAMADLMASRPANNGARTTAGPTPVTHADRSNIRTPQMIMNERRQREAARRQQTEAEEQRKADEERRRSVERRAQAVAGVAATNPLAEPGQPRQPQHPPSRSGDQHVRYPSTGAPRQPDGMLPPSSRPQDAAPGAQQPRSRANSQAPQQPRPAQTAPVSTGERRQPSGDRTHARRPSGASASAQAGPSTAPPPRPAPLPDASQTQLRDSTTSNFPHAFERWETLSSHWEGLTSYWIRRLEQNTDEVRREPLAQQMSRQITDLSAAGANLFHAVVELQRLRASSERKFQRWFYEHRQDQEKAQEREASFEATLKGEREARMTAEVNMERMATEKKNAERAVSEMKRELQISKEEARRAWEELGRREQEERDRTFSLREGQPTAARSPGDDAYAGAQSSSNIEQHYSYEDAQSPTDTDPFTEARHGHREQDISNLSQGAYVPSGAASSSQPVSSSQIAAHPIAPGPVVQYPMPSQRGQQAPVQPATSHPEAFYQQPESYLHEGRPTNSMAEDSQSYVTSQADETDDGDEEYAIDSRGDYILDDSGHRVPFRSLQSPMSDEYDVSEDRRRELEHLQRYGSAANPPSHYATTDAEQGSPHGQGYAMAQPPVPDYSGDGDVPEEDERSRASPTSRASITSRGRLF</sequence>
<dbReference type="SUPFAM" id="SSF51445">
    <property type="entry name" value="(Trans)glycosidases"/>
    <property type="match status" value="1"/>
</dbReference>
<comment type="similarity">
    <text evidence="9">Belongs to the glycosyl hydrolase 18 family. Chitinase class III subfamily.</text>
</comment>
<feature type="compositionally biased region" description="Low complexity" evidence="11">
    <location>
        <begin position="1516"/>
        <end position="1528"/>
    </location>
</feature>
<feature type="compositionally biased region" description="Polar residues" evidence="11">
    <location>
        <begin position="1352"/>
        <end position="1361"/>
    </location>
</feature>
<feature type="compositionally biased region" description="Low complexity" evidence="11">
    <location>
        <begin position="756"/>
        <end position="799"/>
    </location>
</feature>
<protein>
    <recommendedName>
        <fullName evidence="2">chitinase</fullName>
        <ecNumber evidence="2">3.2.1.14</ecNumber>
    </recommendedName>
</protein>
<dbReference type="CDD" id="cd02877">
    <property type="entry name" value="GH18_hevamine_XipI_class_III"/>
    <property type="match status" value="1"/>
</dbReference>
<feature type="region of interest" description="Disordered" evidence="11">
    <location>
        <begin position="811"/>
        <end position="985"/>
    </location>
</feature>
<feature type="coiled-coil region" evidence="10">
    <location>
        <begin position="1659"/>
        <end position="1693"/>
    </location>
</feature>
<feature type="region of interest" description="Disordered" evidence="11">
    <location>
        <begin position="1197"/>
        <end position="1307"/>
    </location>
</feature>
<feature type="region of interest" description="Disordered" evidence="11">
    <location>
        <begin position="1352"/>
        <end position="1551"/>
    </location>
</feature>
<feature type="compositionally biased region" description="Polar residues" evidence="11">
    <location>
        <begin position="1965"/>
        <end position="1980"/>
    </location>
</feature>
<keyword evidence="5" id="KW-0146">Chitin degradation</keyword>
<feature type="compositionally biased region" description="Acidic residues" evidence="11">
    <location>
        <begin position="1860"/>
        <end position="1870"/>
    </location>
</feature>
<evidence type="ECO:0000256" key="4">
    <source>
        <dbReference type="ARBA" id="ARBA00022801"/>
    </source>
</evidence>
<evidence type="ECO:0000256" key="1">
    <source>
        <dbReference type="ARBA" id="ARBA00000822"/>
    </source>
</evidence>
<accession>A0A162XPX8</accession>
<dbReference type="InterPro" id="IPR001579">
    <property type="entry name" value="Glyco_hydro_18_chit_AS"/>
</dbReference>
<keyword evidence="15" id="KW-1185">Reference proteome</keyword>
<dbReference type="PROSITE" id="PS01095">
    <property type="entry name" value="GH18_1"/>
    <property type="match status" value="1"/>
</dbReference>
<dbReference type="InterPro" id="IPR045321">
    <property type="entry name" value="Cts1-like"/>
</dbReference>
<keyword evidence="4" id="KW-0378">Hydrolase</keyword>
<dbReference type="STRING" id="5454.A0A162XPX8"/>
<evidence type="ECO:0000256" key="3">
    <source>
        <dbReference type="ARBA" id="ARBA00022669"/>
    </source>
</evidence>
<keyword evidence="6" id="KW-0119">Carbohydrate metabolism</keyword>
<feature type="compositionally biased region" description="Basic and acidic residues" evidence="11">
    <location>
        <begin position="1501"/>
        <end position="1511"/>
    </location>
</feature>
<keyword evidence="8" id="KW-0624">Polysaccharide degradation</keyword>
<evidence type="ECO:0000256" key="11">
    <source>
        <dbReference type="SAM" id="MobiDB-lite"/>
    </source>
</evidence>
<keyword evidence="10" id="KW-0175">Coiled coil</keyword>
<feature type="region of interest" description="Disordered" evidence="11">
    <location>
        <begin position="699"/>
        <end position="722"/>
    </location>
</feature>
<keyword evidence="3" id="KW-0147">Chitin-binding</keyword>
<feature type="compositionally biased region" description="Basic and acidic residues" evidence="11">
    <location>
        <begin position="1700"/>
        <end position="1714"/>
    </location>
</feature>
<comment type="catalytic activity">
    <reaction evidence="1">
        <text>Random endo-hydrolysis of N-acetyl-beta-D-glucosaminide (1-&gt;4)-beta-linkages in chitin and chitodextrins.</text>
        <dbReference type="EC" id="3.2.1.14"/>
    </reaction>
</comment>
<evidence type="ECO:0000256" key="8">
    <source>
        <dbReference type="ARBA" id="ARBA00023326"/>
    </source>
</evidence>
<dbReference type="InterPro" id="IPR017853">
    <property type="entry name" value="GH"/>
</dbReference>
<feature type="compositionally biased region" description="Basic and acidic residues" evidence="11">
    <location>
        <begin position="1381"/>
        <end position="1414"/>
    </location>
</feature>
<feature type="region of interest" description="Disordered" evidence="11">
    <location>
        <begin position="1037"/>
        <end position="1102"/>
    </location>
</feature>
<gene>
    <name evidence="14" type="ORF">ST47_g8938</name>
</gene>
<organism evidence="14 15">
    <name type="scientific">Didymella rabiei</name>
    <name type="common">Chickpea ascochyta blight fungus</name>
    <name type="synonym">Mycosphaerella rabiei</name>
    <dbReference type="NCBI Taxonomy" id="5454"/>
    <lineage>
        <taxon>Eukaryota</taxon>
        <taxon>Fungi</taxon>
        <taxon>Dikarya</taxon>
        <taxon>Ascomycota</taxon>
        <taxon>Pezizomycotina</taxon>
        <taxon>Dothideomycetes</taxon>
        <taxon>Pleosporomycetidae</taxon>
        <taxon>Pleosporales</taxon>
        <taxon>Pleosporineae</taxon>
        <taxon>Didymellaceae</taxon>
        <taxon>Ascochyta</taxon>
    </lineage>
</organism>
<dbReference type="GO" id="GO:0005576">
    <property type="term" value="C:extracellular region"/>
    <property type="evidence" value="ECO:0007669"/>
    <property type="project" value="TreeGrafter"/>
</dbReference>
<feature type="compositionally biased region" description="Low complexity" evidence="11">
    <location>
        <begin position="1429"/>
        <end position="1442"/>
    </location>
</feature>
<feature type="compositionally biased region" description="Low complexity" evidence="11">
    <location>
        <begin position="943"/>
        <end position="961"/>
    </location>
</feature>
<keyword evidence="7" id="KW-0326">Glycosidase</keyword>
<name>A0A162XPX8_DIDRA</name>
<feature type="region of interest" description="Disordered" evidence="11">
    <location>
        <begin position="1700"/>
        <end position="1980"/>
    </location>
</feature>
<dbReference type="GO" id="GO:0008843">
    <property type="term" value="F:endochitinase activity"/>
    <property type="evidence" value="ECO:0007669"/>
    <property type="project" value="UniProtKB-EC"/>
</dbReference>
<evidence type="ECO:0000256" key="10">
    <source>
        <dbReference type="SAM" id="Coils"/>
    </source>
</evidence>
<keyword evidence="12" id="KW-0732">Signal</keyword>
<dbReference type="InterPro" id="IPR001223">
    <property type="entry name" value="Glyco_hydro18_cat"/>
</dbReference>
<dbReference type="PANTHER" id="PTHR45708">
    <property type="entry name" value="ENDOCHITINASE"/>
    <property type="match status" value="1"/>
</dbReference>
<feature type="compositionally biased region" description="Basic and acidic residues" evidence="11">
    <location>
        <begin position="1902"/>
        <end position="1913"/>
    </location>
</feature>
<feature type="compositionally biased region" description="Polar residues" evidence="11">
    <location>
        <begin position="1734"/>
        <end position="1756"/>
    </location>
</feature>
<feature type="compositionally biased region" description="Basic and acidic residues" evidence="11">
    <location>
        <begin position="1759"/>
        <end position="1769"/>
    </location>
</feature>
<evidence type="ECO:0000256" key="7">
    <source>
        <dbReference type="ARBA" id="ARBA00023295"/>
    </source>
</evidence>
<evidence type="ECO:0000256" key="5">
    <source>
        <dbReference type="ARBA" id="ARBA00023024"/>
    </source>
</evidence>
<evidence type="ECO:0000256" key="9">
    <source>
        <dbReference type="ARBA" id="ARBA00025727"/>
    </source>
</evidence>
<feature type="compositionally biased region" description="Polar residues" evidence="11">
    <location>
        <begin position="973"/>
        <end position="985"/>
    </location>
</feature>